<dbReference type="Pfam" id="PF01139">
    <property type="entry name" value="RtcB"/>
    <property type="match status" value="2"/>
</dbReference>
<dbReference type="PANTHER" id="PTHR43749:SF2">
    <property type="entry name" value="RNA-SPLICING LIGASE RTCB"/>
    <property type="match status" value="1"/>
</dbReference>
<feature type="binding site" evidence="10">
    <location>
        <position position="315"/>
    </location>
    <ligand>
        <name>GMP</name>
        <dbReference type="ChEBI" id="CHEBI:58115"/>
    </ligand>
</feature>
<dbReference type="GO" id="GO:0003909">
    <property type="term" value="F:DNA ligase activity"/>
    <property type="evidence" value="ECO:0007669"/>
    <property type="project" value="TreeGrafter"/>
</dbReference>
<keyword evidence="5" id="KW-0692">RNA repair</keyword>
<dbReference type="GO" id="GO:0170057">
    <property type="term" value="F:RNA ligase (GTP) activity"/>
    <property type="evidence" value="ECO:0007669"/>
    <property type="project" value="UniProtKB-EC"/>
</dbReference>
<sequence>MELQGEFSTAKVFTDNLEEGAKEQIIELLNQDFVKDSKVRIMPDVHQGMGCVIGFTADMGNKVIPNIVGVDIGCGMLTVELGSIDIDLPKLDKIIHNKIPSGKNVHEGRKYKFDKLQELYCIRDLKDTRRIERSIGTLGGGNHFIELGVDKSDNKYLVIHSGSRNLGKQVAEIYQRLAIDLCSGKEEYFIQRKEIIKEYKEKGKRKEIQKVLKELEKQYQGLKPKYPKALCYLTGDYRGKYLHDMKICQEYASLNREVMADIILSSLLGKGLDEFYHFETIHNYINFKDNIIRKGAISAYEGEKVLIPINMRDGSIIGIGKGNPEWNYSAPHGAGRLMSRNTAKEELNLQDFKESMKGIYSTSIHEGTLDESPLAYKPMEDIIKYIDETVKIIDTIKPIYNFKA</sequence>
<dbReference type="GO" id="GO:0042245">
    <property type="term" value="P:RNA repair"/>
    <property type="evidence" value="ECO:0007669"/>
    <property type="project" value="UniProtKB-KW"/>
</dbReference>
<evidence type="ECO:0000256" key="7">
    <source>
        <dbReference type="ARBA" id="ARBA00023211"/>
    </source>
</evidence>
<dbReference type="GO" id="GO:0030145">
    <property type="term" value="F:manganese ion binding"/>
    <property type="evidence" value="ECO:0007669"/>
    <property type="project" value="TreeGrafter"/>
</dbReference>
<keyword evidence="7 11" id="KW-0464">Manganese</keyword>
<evidence type="ECO:0000313" key="13">
    <source>
        <dbReference type="Proteomes" id="UP000601522"/>
    </source>
</evidence>
<dbReference type="GO" id="GO:0005525">
    <property type="term" value="F:GTP binding"/>
    <property type="evidence" value="ECO:0007669"/>
    <property type="project" value="UniProtKB-KW"/>
</dbReference>
<dbReference type="InterPro" id="IPR052915">
    <property type="entry name" value="RtcB-like"/>
</dbReference>
<organism evidence="12 13">
    <name type="scientific">Wansuia hejianensis</name>
    <dbReference type="NCBI Taxonomy" id="2763667"/>
    <lineage>
        <taxon>Bacteria</taxon>
        <taxon>Bacillati</taxon>
        <taxon>Bacillota</taxon>
        <taxon>Clostridia</taxon>
        <taxon>Lachnospirales</taxon>
        <taxon>Lachnospiraceae</taxon>
        <taxon>Wansuia</taxon>
    </lineage>
</organism>
<dbReference type="AlphaFoldDB" id="A0A926F1N9"/>
<evidence type="ECO:0000256" key="10">
    <source>
        <dbReference type="PIRSR" id="PIRSR601233-2"/>
    </source>
</evidence>
<dbReference type="GO" id="GO:0006281">
    <property type="term" value="P:DNA repair"/>
    <property type="evidence" value="ECO:0007669"/>
    <property type="project" value="TreeGrafter"/>
</dbReference>
<evidence type="ECO:0000256" key="1">
    <source>
        <dbReference type="ARBA" id="ARBA00012726"/>
    </source>
</evidence>
<dbReference type="GO" id="GO:0006396">
    <property type="term" value="P:RNA processing"/>
    <property type="evidence" value="ECO:0007669"/>
    <property type="project" value="InterPro"/>
</dbReference>
<evidence type="ECO:0000256" key="4">
    <source>
        <dbReference type="ARBA" id="ARBA00022741"/>
    </source>
</evidence>
<name>A0A926F1N9_9FIRM</name>
<keyword evidence="4 10" id="KW-0547">Nucleotide-binding</keyword>
<feature type="binding site" evidence="10">
    <location>
        <begin position="282"/>
        <end position="283"/>
    </location>
    <ligand>
        <name>GMP</name>
        <dbReference type="ChEBI" id="CHEBI:58115"/>
    </ligand>
</feature>
<evidence type="ECO:0000256" key="6">
    <source>
        <dbReference type="ARBA" id="ARBA00023134"/>
    </source>
</evidence>
<protein>
    <recommendedName>
        <fullName evidence="1">3'-phosphate/5'-hydroxy nucleic acid ligase</fullName>
        <ecNumber evidence="1">6.5.1.8</ecNumber>
    </recommendedName>
</protein>
<dbReference type="Gene3D" id="3.90.1860.10">
    <property type="entry name" value="tRNA-splicing ligase RtcB"/>
    <property type="match status" value="1"/>
</dbReference>
<feature type="binding site" evidence="10">
    <location>
        <begin position="332"/>
        <end position="335"/>
    </location>
    <ligand>
        <name>GMP</name>
        <dbReference type="ChEBI" id="CHEBI:58115"/>
    </ligand>
</feature>
<feature type="binding site" evidence="10">
    <location>
        <begin position="308"/>
        <end position="311"/>
    </location>
    <ligand>
        <name>GMP</name>
        <dbReference type="ChEBI" id="CHEBI:58115"/>
    </ligand>
</feature>
<feature type="binding site" evidence="11">
    <location>
        <position position="160"/>
    </location>
    <ligand>
        <name>Mn(2+)</name>
        <dbReference type="ChEBI" id="CHEBI:29035"/>
        <label>2</label>
    </ligand>
</feature>
<dbReference type="InterPro" id="IPR036025">
    <property type="entry name" value="RtcB-like_sf"/>
</dbReference>
<dbReference type="RefSeq" id="WP_249323092.1">
    <property type="nucleotide sequence ID" value="NZ_JACRTK010000001.1"/>
</dbReference>
<feature type="active site" description="GMP-histidine intermediate" evidence="9">
    <location>
        <position position="332"/>
    </location>
</feature>
<gene>
    <name evidence="12" type="ORF">H8689_03845</name>
</gene>
<evidence type="ECO:0000256" key="11">
    <source>
        <dbReference type="PIRSR" id="PIRSR601233-3"/>
    </source>
</evidence>
<dbReference type="SUPFAM" id="SSF103365">
    <property type="entry name" value="Hypothetical protein PH1602"/>
    <property type="match status" value="1"/>
</dbReference>
<dbReference type="EMBL" id="JACRTK010000001">
    <property type="protein sequence ID" value="MBC8590274.1"/>
    <property type="molecule type" value="Genomic_DNA"/>
</dbReference>
<dbReference type="Proteomes" id="UP000601522">
    <property type="component" value="Unassembled WGS sequence"/>
</dbReference>
<accession>A0A926F1N9</accession>
<evidence type="ECO:0000256" key="2">
    <source>
        <dbReference type="ARBA" id="ARBA00022598"/>
    </source>
</evidence>
<proteinExistence type="predicted"/>
<feature type="binding site" evidence="10">
    <location>
        <begin position="142"/>
        <end position="146"/>
    </location>
    <ligand>
        <name>GMP</name>
        <dbReference type="ChEBI" id="CHEBI:58115"/>
    </ligand>
</feature>
<evidence type="ECO:0000313" key="12">
    <source>
        <dbReference type="EMBL" id="MBC8590274.1"/>
    </source>
</evidence>
<evidence type="ECO:0000256" key="5">
    <source>
        <dbReference type="ARBA" id="ARBA00022800"/>
    </source>
</evidence>
<comment type="catalytic activity">
    <reaction evidence="8">
        <text>a 3'-end 3'-phospho-ribonucleotide-RNA + a 5'-end dephospho-ribonucleoside-RNA + GTP = a ribonucleotidyl-ribonucleotide-RNA + GMP + diphosphate</text>
        <dbReference type="Rhea" id="RHEA:68076"/>
        <dbReference type="Rhea" id="RHEA-COMP:10463"/>
        <dbReference type="Rhea" id="RHEA-COMP:13936"/>
        <dbReference type="Rhea" id="RHEA-COMP:17355"/>
        <dbReference type="ChEBI" id="CHEBI:33019"/>
        <dbReference type="ChEBI" id="CHEBI:37565"/>
        <dbReference type="ChEBI" id="CHEBI:58115"/>
        <dbReference type="ChEBI" id="CHEBI:83062"/>
        <dbReference type="ChEBI" id="CHEBI:138284"/>
        <dbReference type="ChEBI" id="CHEBI:173118"/>
        <dbReference type="EC" id="6.5.1.8"/>
    </reaction>
</comment>
<dbReference type="EC" id="6.5.1.8" evidence="1"/>
<feature type="binding site" evidence="11">
    <location>
        <position position="282"/>
    </location>
    <ligand>
        <name>Mn(2+)</name>
        <dbReference type="ChEBI" id="CHEBI:29035"/>
        <label>2</label>
    </ligand>
</feature>
<dbReference type="InterPro" id="IPR001233">
    <property type="entry name" value="RtcB"/>
</dbReference>
<evidence type="ECO:0000256" key="9">
    <source>
        <dbReference type="PIRSR" id="PIRSR601233-1"/>
    </source>
</evidence>
<evidence type="ECO:0000256" key="3">
    <source>
        <dbReference type="ARBA" id="ARBA00022723"/>
    </source>
</evidence>
<dbReference type="PANTHER" id="PTHR43749">
    <property type="entry name" value="RNA-SPLICING LIGASE RTCB"/>
    <property type="match status" value="1"/>
</dbReference>
<feature type="binding site" evidence="11">
    <location>
        <position position="143"/>
    </location>
    <ligand>
        <name>Mn(2+)</name>
        <dbReference type="ChEBI" id="CHEBI:29035"/>
        <label>1</label>
    </ligand>
</feature>
<feature type="binding site" evidence="11">
    <location>
        <position position="71"/>
    </location>
    <ligand>
        <name>Mn(2+)</name>
        <dbReference type="ChEBI" id="CHEBI:29035"/>
        <label>1</label>
    </ligand>
</feature>
<keyword evidence="3 11" id="KW-0479">Metal-binding</keyword>
<comment type="caution">
    <text evidence="12">The sequence shown here is derived from an EMBL/GenBank/DDBJ whole genome shotgun (WGS) entry which is preliminary data.</text>
</comment>
<comment type="cofactor">
    <cofactor evidence="11">
        <name>Mn(2+)</name>
        <dbReference type="ChEBI" id="CHEBI:29035"/>
    </cofactor>
    <text evidence="11">Binds 2 manganese ions per subunit.</text>
</comment>
<keyword evidence="13" id="KW-1185">Reference proteome</keyword>
<reference evidence="12 13" key="1">
    <citation type="submission" date="2020-08" db="EMBL/GenBank/DDBJ databases">
        <title>Genome public.</title>
        <authorList>
            <person name="Liu C."/>
            <person name="Sun Q."/>
        </authorList>
    </citation>
    <scope>NUCLEOTIDE SEQUENCE [LARGE SCALE GENOMIC DNA]</scope>
    <source>
        <strain evidence="12 13">NSJ-26</strain>
    </source>
</reference>
<evidence type="ECO:0000256" key="8">
    <source>
        <dbReference type="ARBA" id="ARBA00047746"/>
    </source>
</evidence>
<keyword evidence="2" id="KW-0436">Ligase</keyword>
<keyword evidence="6 10" id="KW-0342">GTP-binding</keyword>